<comment type="similarity">
    <text evidence="1">Belongs to the C/M/P thioester hydrolase family.</text>
</comment>
<proteinExistence type="inferred from homology"/>
<name>A0ABU0HW57_9HYPH</name>
<dbReference type="PANTHER" id="PTHR11066">
    <property type="entry name" value="ACYL-COA THIOESTERASE"/>
    <property type="match status" value="1"/>
</dbReference>
<accession>A0ABU0HW57</accession>
<evidence type="ECO:0000259" key="4">
    <source>
        <dbReference type="Pfam" id="PF13622"/>
    </source>
</evidence>
<feature type="domain" description="Acyl-CoA thioesterase 2 C-terminal" evidence="3">
    <location>
        <begin position="181"/>
        <end position="287"/>
    </location>
</feature>
<dbReference type="CDD" id="cd03445">
    <property type="entry name" value="Thioesterase_II_repeat2"/>
    <property type="match status" value="1"/>
</dbReference>
<evidence type="ECO:0000256" key="2">
    <source>
        <dbReference type="ARBA" id="ARBA00022801"/>
    </source>
</evidence>
<sequence length="293" mass="32354">MSDADTDAMTEAVAELIAILDLERLEVDLFRGQNPKTGWRRVFGGQVVSQALVAAARTVPADRPAHSLHAYFLLPGDPRVPIVYEVERLRDGQSFTTRRVKAIQNGRAIFATTVSFQIREEGFTHQPAMPDVAGPDGLPGGPELAANAQLPDTIAAYFARPRPILLRPVDWERYRNDGPRAPVFNVWLKAAADLPDDEALHQAVMAYASDMTLLDVSLIPHRRSVFDPQVQAASLDHALWFHRPFRADSWMLYAQDSPAATGARGFARGQIFDRAGNLIASVAQEGLIRPRLD</sequence>
<reference evidence="5 6" key="1">
    <citation type="submission" date="2023-07" db="EMBL/GenBank/DDBJ databases">
        <title>Genomic Encyclopedia of Type Strains, Phase IV (KMG-IV): sequencing the most valuable type-strain genomes for metagenomic binning, comparative biology and taxonomic classification.</title>
        <authorList>
            <person name="Goeker M."/>
        </authorList>
    </citation>
    <scope>NUCLEOTIDE SEQUENCE [LARGE SCALE GENOMIC DNA]</scope>
    <source>
        <strain evidence="5 6">DSM 19013</strain>
    </source>
</reference>
<dbReference type="CDD" id="cd03444">
    <property type="entry name" value="Thioesterase_II_repeat1"/>
    <property type="match status" value="1"/>
</dbReference>
<dbReference type="InterPro" id="IPR042171">
    <property type="entry name" value="Acyl-CoA_hotdog"/>
</dbReference>
<keyword evidence="6" id="KW-1185">Reference proteome</keyword>
<dbReference type="InterPro" id="IPR049449">
    <property type="entry name" value="TesB_ACOT8-like_N"/>
</dbReference>
<dbReference type="Pfam" id="PF02551">
    <property type="entry name" value="Acyl_CoA_thio"/>
    <property type="match status" value="1"/>
</dbReference>
<evidence type="ECO:0000313" key="6">
    <source>
        <dbReference type="Proteomes" id="UP001231124"/>
    </source>
</evidence>
<dbReference type="EMBL" id="JAUSVP010000002">
    <property type="protein sequence ID" value="MDQ0446565.1"/>
    <property type="molecule type" value="Genomic_DNA"/>
</dbReference>
<dbReference type="GO" id="GO:0016787">
    <property type="term" value="F:hydrolase activity"/>
    <property type="evidence" value="ECO:0007669"/>
    <property type="project" value="UniProtKB-KW"/>
</dbReference>
<dbReference type="SUPFAM" id="SSF54637">
    <property type="entry name" value="Thioesterase/thiol ester dehydrase-isomerase"/>
    <property type="match status" value="2"/>
</dbReference>
<dbReference type="Proteomes" id="UP001231124">
    <property type="component" value="Unassembled WGS sequence"/>
</dbReference>
<comment type="caution">
    <text evidence="5">The sequence shown here is derived from an EMBL/GenBank/DDBJ whole genome shotgun (WGS) entry which is preliminary data.</text>
</comment>
<evidence type="ECO:0000256" key="1">
    <source>
        <dbReference type="ARBA" id="ARBA00006538"/>
    </source>
</evidence>
<evidence type="ECO:0000259" key="3">
    <source>
        <dbReference type="Pfam" id="PF02551"/>
    </source>
</evidence>
<dbReference type="PANTHER" id="PTHR11066:SF34">
    <property type="entry name" value="ACYL-COENZYME A THIOESTERASE 8"/>
    <property type="match status" value="1"/>
</dbReference>
<dbReference type="InterPro" id="IPR029069">
    <property type="entry name" value="HotDog_dom_sf"/>
</dbReference>
<protein>
    <submittedName>
        <fullName evidence="5">Acyl-CoA thioesterase-2</fullName>
        <ecNumber evidence="5">3.1.2.-</ecNumber>
    </submittedName>
</protein>
<dbReference type="InterPro" id="IPR025652">
    <property type="entry name" value="TesB_C"/>
</dbReference>
<evidence type="ECO:0000313" key="5">
    <source>
        <dbReference type="EMBL" id="MDQ0446565.1"/>
    </source>
</evidence>
<gene>
    <name evidence="5" type="ORF">QO012_001054</name>
</gene>
<dbReference type="NCBIfam" id="TIGR00189">
    <property type="entry name" value="tesB"/>
    <property type="match status" value="1"/>
</dbReference>
<dbReference type="Gene3D" id="2.40.160.210">
    <property type="entry name" value="Acyl-CoA thioesterase, double hotdog domain"/>
    <property type="match status" value="1"/>
</dbReference>
<organism evidence="5 6">
    <name type="scientific">Methylobacterium aerolatum</name>
    <dbReference type="NCBI Taxonomy" id="418708"/>
    <lineage>
        <taxon>Bacteria</taxon>
        <taxon>Pseudomonadati</taxon>
        <taxon>Pseudomonadota</taxon>
        <taxon>Alphaproteobacteria</taxon>
        <taxon>Hyphomicrobiales</taxon>
        <taxon>Methylobacteriaceae</taxon>
        <taxon>Methylobacterium</taxon>
    </lineage>
</organism>
<dbReference type="EC" id="3.1.2.-" evidence="5"/>
<dbReference type="Pfam" id="PF13622">
    <property type="entry name" value="4HBT_3"/>
    <property type="match status" value="1"/>
</dbReference>
<feature type="domain" description="Acyl-CoA thioesterase-like N-terminal HotDog" evidence="4">
    <location>
        <begin position="41"/>
        <end position="117"/>
    </location>
</feature>
<dbReference type="InterPro" id="IPR003703">
    <property type="entry name" value="Acyl_CoA_thio"/>
</dbReference>
<keyword evidence="2 5" id="KW-0378">Hydrolase</keyword>
<dbReference type="RefSeq" id="WP_238201079.1">
    <property type="nucleotide sequence ID" value="NZ_BPQE01000002.1"/>
</dbReference>